<evidence type="ECO:0000259" key="2">
    <source>
        <dbReference type="Pfam" id="PF04892"/>
    </source>
</evidence>
<accession>A0ABY4FA01</accession>
<evidence type="ECO:0000256" key="1">
    <source>
        <dbReference type="SAM" id="Phobius"/>
    </source>
</evidence>
<dbReference type="Proteomes" id="UP000831785">
    <property type="component" value="Chromosome"/>
</dbReference>
<dbReference type="PANTHER" id="PTHR28008">
    <property type="entry name" value="DOMAIN PROTEIN, PUTATIVE (AFU_ORTHOLOGUE AFUA_3G10980)-RELATED"/>
    <property type="match status" value="1"/>
</dbReference>
<sequence length="135" mass="15039">MLSAAPPPPRRRAFVALPLAWAALLLILTLTPAKSMPTVPPWELISFDSAAHAFFFLVLAALSYFSSVRQQRYSWRKRHAFSVVLVEGIALGALIELLQITMDLGRHGEWSDLISDSIGTVTGLLLARALRRWWA</sequence>
<evidence type="ECO:0000313" key="3">
    <source>
        <dbReference type="EMBL" id="UOQ53498.1"/>
    </source>
</evidence>
<dbReference type="EMBL" id="CP095049">
    <property type="protein sequence ID" value="UOQ53498.1"/>
    <property type="molecule type" value="Genomic_DNA"/>
</dbReference>
<dbReference type="RefSeq" id="WP_244718808.1">
    <property type="nucleotide sequence ID" value="NZ_CP095049.1"/>
</dbReference>
<keyword evidence="1" id="KW-1133">Transmembrane helix</keyword>
<evidence type="ECO:0000313" key="4">
    <source>
        <dbReference type="Proteomes" id="UP000831785"/>
    </source>
</evidence>
<gene>
    <name evidence="3" type="ORF">MUN80_01765</name>
</gene>
<proteinExistence type="predicted"/>
<feature type="domain" description="VanZ-like" evidence="2">
    <location>
        <begin position="31"/>
        <end position="130"/>
    </location>
</feature>
<dbReference type="InterPro" id="IPR006976">
    <property type="entry name" value="VanZ-like"/>
</dbReference>
<keyword evidence="1" id="KW-0472">Membrane</keyword>
<dbReference type="PANTHER" id="PTHR28008:SF1">
    <property type="entry name" value="DOMAIN PROTEIN, PUTATIVE (AFU_ORTHOLOGUE AFUA_3G10980)-RELATED"/>
    <property type="match status" value="1"/>
</dbReference>
<protein>
    <submittedName>
        <fullName evidence="3">VanZ family protein</fullName>
    </submittedName>
</protein>
<reference evidence="3 4" key="1">
    <citation type="submission" date="2022-04" db="EMBL/GenBank/DDBJ databases">
        <title>Hymenobacter sp. isolated from the air.</title>
        <authorList>
            <person name="Won M."/>
            <person name="Lee C.-M."/>
            <person name="Woen H.-Y."/>
            <person name="Kwon S.-W."/>
        </authorList>
    </citation>
    <scope>NUCLEOTIDE SEQUENCE [LARGE SCALE GENOMIC DNA]</scope>
    <source>
        <strain evidence="4">5116 S-27</strain>
    </source>
</reference>
<keyword evidence="4" id="KW-1185">Reference proteome</keyword>
<organism evidence="3 4">
    <name type="scientific">Hymenobacter cellulosivorans</name>
    <dbReference type="NCBI Taxonomy" id="2932249"/>
    <lineage>
        <taxon>Bacteria</taxon>
        <taxon>Pseudomonadati</taxon>
        <taxon>Bacteroidota</taxon>
        <taxon>Cytophagia</taxon>
        <taxon>Cytophagales</taxon>
        <taxon>Hymenobacteraceae</taxon>
        <taxon>Hymenobacter</taxon>
    </lineage>
</organism>
<dbReference type="NCBIfam" id="NF037970">
    <property type="entry name" value="vanZ_1"/>
    <property type="match status" value="1"/>
</dbReference>
<feature type="transmembrane region" description="Helical" evidence="1">
    <location>
        <begin position="80"/>
        <end position="101"/>
    </location>
</feature>
<name>A0ABY4FA01_9BACT</name>
<dbReference type="Pfam" id="PF04892">
    <property type="entry name" value="VanZ"/>
    <property type="match status" value="1"/>
</dbReference>
<feature type="transmembrane region" description="Helical" evidence="1">
    <location>
        <begin position="49"/>
        <end position="68"/>
    </location>
</feature>
<keyword evidence="1" id="KW-0812">Transmembrane</keyword>